<reference evidence="1" key="2">
    <citation type="journal article" date="2021" name="Microbiome">
        <title>Successional dynamics and alternative stable states in a saline activated sludge microbial community over 9 years.</title>
        <authorList>
            <person name="Wang Y."/>
            <person name="Ye J."/>
            <person name="Ju F."/>
            <person name="Liu L."/>
            <person name="Boyd J.A."/>
            <person name="Deng Y."/>
            <person name="Parks D.H."/>
            <person name="Jiang X."/>
            <person name="Yin X."/>
            <person name="Woodcroft B.J."/>
            <person name="Tyson G.W."/>
            <person name="Hugenholtz P."/>
            <person name="Polz M.F."/>
            <person name="Zhang T."/>
        </authorList>
    </citation>
    <scope>NUCLEOTIDE SEQUENCE</scope>
    <source>
        <strain evidence="1">HKST-UBA17</strain>
    </source>
</reference>
<sequence length="401" mass="44661">MIDQPPNTTIELTSPMIQLPYTYINKLGSGSREVVCRYNPKRSDLSEKGSVRPICDILDGVGEDLGLDPFTVIYRAPYGNLESLRATLGLSSRYLELAHPGPESGLEIQLPPKKVQIGDNTLNVTVLGNKEGMNPTLVYYNSDGEFVTSRTTPLSSIAVLSSMIEHLYSGEQDPLDKYLNEVVLPRSDRSLTPEEFVLFELHKIFLSDNNQNPTQLDFLDSMVSLASDPNGFSKLIMLLTGRDSVLDADDQSMLLEGTEEQVKEILDILITYDQFTAYSTFKESQQASVPERVLRHVQDIRRIWGSGGVNASHLAIKLNQVLAREFGFSVSENNGLRVTDRELLAGFVYRYQDEAKEIVKMLSEADQVEVALELIENGLNMLDAYQLAGLIDDNAPLYVVS</sequence>
<organism evidence="1 2">
    <name type="scientific">Candidatus Dojkabacteria bacterium</name>
    <dbReference type="NCBI Taxonomy" id="2099670"/>
    <lineage>
        <taxon>Bacteria</taxon>
        <taxon>Candidatus Dojkabacteria</taxon>
    </lineage>
</organism>
<evidence type="ECO:0000313" key="2">
    <source>
        <dbReference type="Proteomes" id="UP000741282"/>
    </source>
</evidence>
<accession>A0A955KX65</accession>
<gene>
    <name evidence="1" type="ORF">KC685_02855</name>
</gene>
<comment type="caution">
    <text evidence="1">The sequence shown here is derived from an EMBL/GenBank/DDBJ whole genome shotgun (WGS) entry which is preliminary data.</text>
</comment>
<protein>
    <submittedName>
        <fullName evidence="1">Uncharacterized protein</fullName>
    </submittedName>
</protein>
<proteinExistence type="predicted"/>
<reference evidence="1" key="1">
    <citation type="submission" date="2020-04" db="EMBL/GenBank/DDBJ databases">
        <authorList>
            <person name="Zhang T."/>
        </authorList>
    </citation>
    <scope>NUCLEOTIDE SEQUENCE</scope>
    <source>
        <strain evidence="1">HKST-UBA17</strain>
    </source>
</reference>
<name>A0A955KX65_9BACT</name>
<evidence type="ECO:0000313" key="1">
    <source>
        <dbReference type="EMBL" id="MCA9376834.1"/>
    </source>
</evidence>
<dbReference type="AlphaFoldDB" id="A0A955KX65"/>
<dbReference type="EMBL" id="JAGQLN010000008">
    <property type="protein sequence ID" value="MCA9376834.1"/>
    <property type="molecule type" value="Genomic_DNA"/>
</dbReference>
<dbReference type="Proteomes" id="UP000741282">
    <property type="component" value="Unassembled WGS sequence"/>
</dbReference>